<evidence type="ECO:0000313" key="2">
    <source>
        <dbReference type="EMBL" id="AFZ21883.1"/>
    </source>
</evidence>
<dbReference type="HOGENOM" id="CLU_076312_3_2_3"/>
<reference evidence="2" key="1">
    <citation type="submission" date="2012-06" db="EMBL/GenBank/DDBJ databases">
        <title>Finished chromosome of genome of Microcoleus sp. PCC 7113.</title>
        <authorList>
            <consortium name="US DOE Joint Genome Institute"/>
            <person name="Gugger M."/>
            <person name="Coursin T."/>
            <person name="Rippka R."/>
            <person name="Tandeau De Marsac N."/>
            <person name="Huntemann M."/>
            <person name="Wei C.-L."/>
            <person name="Han J."/>
            <person name="Detter J.C."/>
            <person name="Han C."/>
            <person name="Tapia R."/>
            <person name="Chen A."/>
            <person name="Kyrpides N."/>
            <person name="Mavromatis K."/>
            <person name="Markowitz V."/>
            <person name="Szeto E."/>
            <person name="Ivanova N."/>
            <person name="Pagani I."/>
            <person name="Pati A."/>
            <person name="Goodwin L."/>
            <person name="Nordberg H.P."/>
            <person name="Cantor M.N."/>
            <person name="Hua S.X."/>
            <person name="Woyke T."/>
            <person name="Kerfeld C.A."/>
        </authorList>
    </citation>
    <scope>NUCLEOTIDE SEQUENCE [LARGE SCALE GENOMIC DNA]</scope>
    <source>
        <strain evidence="2">PCC 7113</strain>
    </source>
</reference>
<dbReference type="eggNOG" id="COG4636">
    <property type="taxonomic scope" value="Bacteria"/>
</dbReference>
<dbReference type="PANTHER" id="PTHR34107:SF1">
    <property type="entry name" value="SLL0198 PROTEIN"/>
    <property type="match status" value="1"/>
</dbReference>
<evidence type="ECO:0000259" key="1">
    <source>
        <dbReference type="Pfam" id="PF05685"/>
    </source>
</evidence>
<gene>
    <name evidence="2" type="ORF">Mic7113_6294</name>
</gene>
<proteinExistence type="predicted"/>
<protein>
    <recommendedName>
        <fullName evidence="1">Putative restriction endonuclease domain-containing protein</fullName>
    </recommendedName>
</protein>
<evidence type="ECO:0000313" key="3">
    <source>
        <dbReference type="Proteomes" id="UP000010471"/>
    </source>
</evidence>
<dbReference type="AlphaFoldDB" id="K9WNW2"/>
<dbReference type="SUPFAM" id="SSF52980">
    <property type="entry name" value="Restriction endonuclease-like"/>
    <property type="match status" value="1"/>
</dbReference>
<organism evidence="2 3">
    <name type="scientific">Allocoleopsis franciscana PCC 7113</name>
    <dbReference type="NCBI Taxonomy" id="1173027"/>
    <lineage>
        <taxon>Bacteria</taxon>
        <taxon>Bacillati</taxon>
        <taxon>Cyanobacteriota</taxon>
        <taxon>Cyanophyceae</taxon>
        <taxon>Coleofasciculales</taxon>
        <taxon>Coleofasciculaceae</taxon>
        <taxon>Allocoleopsis</taxon>
        <taxon>Allocoleopsis franciscana</taxon>
    </lineage>
</organism>
<dbReference type="Pfam" id="PF05685">
    <property type="entry name" value="Uma2"/>
    <property type="match status" value="1"/>
</dbReference>
<dbReference type="InterPro" id="IPR012296">
    <property type="entry name" value="Nuclease_put_TT1808"/>
</dbReference>
<dbReference type="CDD" id="cd06260">
    <property type="entry name" value="DUF820-like"/>
    <property type="match status" value="1"/>
</dbReference>
<dbReference type="PATRIC" id="fig|1173027.3.peg.6968"/>
<dbReference type="RefSeq" id="WP_015186011.1">
    <property type="nucleotide sequence ID" value="NC_019738.1"/>
</dbReference>
<accession>K9WNW2</accession>
<dbReference type="Gene3D" id="3.90.1570.10">
    <property type="entry name" value="tt1808, chain A"/>
    <property type="match status" value="1"/>
</dbReference>
<dbReference type="KEGG" id="mic:Mic7113_6294"/>
<sequence>MTQTQYRLTVKQFFAMPESDITYELIEGEARPKMSPKRFHSRVTGALYTLLNQWCPERGEVNPEWAIVLKRQGEDWVPVPDLTYVSYQCLPVEVMEDEACPVAPELVIEIISQGQRFGQLVKKATDYLEAGVSRVWVVDPQARSITVFYPDAPPRTYTKDELITDSLLEGLQLTPQQIFGEAKLPDVSVNP</sequence>
<name>K9WNW2_9CYAN</name>
<keyword evidence="3" id="KW-1185">Reference proteome</keyword>
<dbReference type="Proteomes" id="UP000010471">
    <property type="component" value="Chromosome"/>
</dbReference>
<dbReference type="OrthoDB" id="422405at2"/>
<feature type="domain" description="Putative restriction endonuclease" evidence="1">
    <location>
        <begin position="11"/>
        <end position="174"/>
    </location>
</feature>
<dbReference type="InterPro" id="IPR008538">
    <property type="entry name" value="Uma2"/>
</dbReference>
<dbReference type="PANTHER" id="PTHR34107">
    <property type="entry name" value="SLL0198 PROTEIN-RELATED"/>
    <property type="match status" value="1"/>
</dbReference>
<dbReference type="InterPro" id="IPR011335">
    <property type="entry name" value="Restrct_endonuc-II-like"/>
</dbReference>
<dbReference type="EMBL" id="CP003630">
    <property type="protein sequence ID" value="AFZ21883.1"/>
    <property type="molecule type" value="Genomic_DNA"/>
</dbReference>
<dbReference type="STRING" id="1173027.Mic7113_6294"/>